<feature type="compositionally biased region" description="Basic and acidic residues" evidence="5">
    <location>
        <begin position="21"/>
        <end position="31"/>
    </location>
</feature>
<feature type="region of interest" description="Disordered" evidence="5">
    <location>
        <begin position="124"/>
        <end position="155"/>
    </location>
</feature>
<dbReference type="InterPro" id="IPR036388">
    <property type="entry name" value="WH-like_DNA-bd_sf"/>
</dbReference>
<organism evidence="7 8">
    <name type="scientific">Menidia menidia</name>
    <name type="common">Atlantic silverside</name>
    <dbReference type="NCBI Taxonomy" id="238744"/>
    <lineage>
        <taxon>Eukaryota</taxon>
        <taxon>Metazoa</taxon>
        <taxon>Chordata</taxon>
        <taxon>Craniata</taxon>
        <taxon>Vertebrata</taxon>
        <taxon>Euteleostomi</taxon>
        <taxon>Actinopterygii</taxon>
        <taxon>Neopterygii</taxon>
        <taxon>Teleostei</taxon>
        <taxon>Neoteleostei</taxon>
        <taxon>Acanthomorphata</taxon>
        <taxon>Ovalentaria</taxon>
        <taxon>Atherinomorphae</taxon>
        <taxon>Atheriniformes</taxon>
        <taxon>Atherinopsidae</taxon>
        <taxon>Menidiinae</taxon>
        <taxon>Menidia</taxon>
    </lineage>
</organism>
<dbReference type="AlphaFoldDB" id="A0A8S4BFV1"/>
<keyword evidence="8" id="KW-1185">Reference proteome</keyword>
<evidence type="ECO:0000256" key="5">
    <source>
        <dbReference type="SAM" id="MobiDB-lite"/>
    </source>
</evidence>
<evidence type="ECO:0000259" key="6">
    <source>
        <dbReference type="PROSITE" id="PS51504"/>
    </source>
</evidence>
<evidence type="ECO:0000313" key="7">
    <source>
        <dbReference type="EMBL" id="CAG5980883.1"/>
    </source>
</evidence>
<dbReference type="InterPro" id="IPR005819">
    <property type="entry name" value="H1/H5"/>
</dbReference>
<dbReference type="PROSITE" id="PS51504">
    <property type="entry name" value="H15"/>
    <property type="match status" value="1"/>
</dbReference>
<reference evidence="7" key="1">
    <citation type="submission" date="2021-05" db="EMBL/GenBank/DDBJ databases">
        <authorList>
            <person name="Tigano A."/>
        </authorList>
    </citation>
    <scope>NUCLEOTIDE SEQUENCE</scope>
</reference>
<dbReference type="Pfam" id="PF00538">
    <property type="entry name" value="Linker_histone"/>
    <property type="match status" value="1"/>
</dbReference>
<dbReference type="GO" id="GO:0006334">
    <property type="term" value="P:nucleosome assembly"/>
    <property type="evidence" value="ECO:0007669"/>
    <property type="project" value="InterPro"/>
</dbReference>
<dbReference type="GO" id="GO:0030527">
    <property type="term" value="F:structural constituent of chromatin"/>
    <property type="evidence" value="ECO:0007669"/>
    <property type="project" value="InterPro"/>
</dbReference>
<name>A0A8S4BFV1_9TELE</name>
<dbReference type="GO" id="GO:0003677">
    <property type="term" value="F:DNA binding"/>
    <property type="evidence" value="ECO:0007669"/>
    <property type="project" value="UniProtKB-KW"/>
</dbReference>
<dbReference type="FunFam" id="1.10.10.10:FF:000393">
    <property type="entry name" value="Oocyte-specific H1 histone"/>
    <property type="match status" value="1"/>
</dbReference>
<protein>
    <submittedName>
        <fullName evidence="7">(Atlantic silverside) hypothetical protein</fullName>
    </submittedName>
</protein>
<dbReference type="Proteomes" id="UP000677803">
    <property type="component" value="Unassembled WGS sequence"/>
</dbReference>
<keyword evidence="3 4" id="KW-0539">Nucleus</keyword>
<feature type="compositionally biased region" description="Low complexity" evidence="5">
    <location>
        <begin position="239"/>
        <end position="255"/>
    </location>
</feature>
<dbReference type="SMART" id="SM00526">
    <property type="entry name" value="H15"/>
    <property type="match status" value="1"/>
</dbReference>
<dbReference type="EMBL" id="CAJRST010033334">
    <property type="protein sequence ID" value="CAG5980883.1"/>
    <property type="molecule type" value="Genomic_DNA"/>
</dbReference>
<keyword evidence="2 4" id="KW-0238">DNA-binding</keyword>
<dbReference type="Gene3D" id="1.10.10.10">
    <property type="entry name" value="Winged helix-like DNA-binding domain superfamily/Winged helix DNA-binding domain"/>
    <property type="match status" value="1"/>
</dbReference>
<gene>
    <name evidence="7" type="ORF">MMEN_LOCUS16314</name>
</gene>
<evidence type="ECO:0000256" key="3">
    <source>
        <dbReference type="ARBA" id="ARBA00023242"/>
    </source>
</evidence>
<dbReference type="PRINTS" id="PR00624">
    <property type="entry name" value="HISTONEH5"/>
</dbReference>
<comment type="subcellular location">
    <subcellularLocation>
        <location evidence="4">Nucleus</location>
    </subcellularLocation>
</comment>
<sequence length="276" mass="29185">MPPKKTTVDSAELPEPTSSEAPEKETAEKKSAAAPLRKLSAHPTTAVMVKEALQALDSRKGVSSQAIQSYIKEKYPSVDLVRLKHLVRNSLKKGIETGTLVRPANASVTTGAMGKFRLAPKVKDLKPKSENTDPNVKTVPKAAKDGEKKPKKAGVKPRHCVYIVIRLCLNISFLFKVAPKKKNPASEETLPSEDKPPKKSKKAEGAAGPKVPPAKKPKAKSADGKGSEGSSDATKTKAVKAAKGTKTGKAAQSKANKVDADGPASKATGKRGKKTE</sequence>
<feature type="region of interest" description="Disordered" evidence="5">
    <location>
        <begin position="180"/>
        <end position="276"/>
    </location>
</feature>
<dbReference type="GO" id="GO:0000786">
    <property type="term" value="C:nucleosome"/>
    <property type="evidence" value="ECO:0007669"/>
    <property type="project" value="InterPro"/>
</dbReference>
<dbReference type="CDD" id="cd00073">
    <property type="entry name" value="H15"/>
    <property type="match status" value="1"/>
</dbReference>
<dbReference type="GO" id="GO:0005634">
    <property type="term" value="C:nucleus"/>
    <property type="evidence" value="ECO:0007669"/>
    <property type="project" value="UniProtKB-SubCell"/>
</dbReference>
<keyword evidence="1 4" id="KW-0158">Chromosome</keyword>
<proteinExistence type="inferred from homology"/>
<comment type="caution">
    <text evidence="7">The sequence shown here is derived from an EMBL/GenBank/DDBJ whole genome shotgun (WGS) entry which is preliminary data.</text>
</comment>
<comment type="similarity">
    <text evidence="4">Belongs to the histone H1/H5 family.</text>
</comment>
<feature type="domain" description="H15" evidence="6">
    <location>
        <begin position="41"/>
        <end position="120"/>
    </location>
</feature>
<dbReference type="InterPro" id="IPR036390">
    <property type="entry name" value="WH_DNA-bd_sf"/>
</dbReference>
<evidence type="ECO:0000256" key="2">
    <source>
        <dbReference type="ARBA" id="ARBA00023125"/>
    </source>
</evidence>
<feature type="region of interest" description="Disordered" evidence="5">
    <location>
        <begin position="1"/>
        <end position="39"/>
    </location>
</feature>
<evidence type="ECO:0000256" key="1">
    <source>
        <dbReference type="ARBA" id="ARBA00022454"/>
    </source>
</evidence>
<dbReference type="OrthoDB" id="1110759at2759"/>
<accession>A0A8S4BFV1</accession>
<evidence type="ECO:0000313" key="8">
    <source>
        <dbReference type="Proteomes" id="UP000677803"/>
    </source>
</evidence>
<dbReference type="InterPro" id="IPR005818">
    <property type="entry name" value="Histone_H1/H5_H15"/>
</dbReference>
<dbReference type="SUPFAM" id="SSF46785">
    <property type="entry name" value="Winged helix' DNA-binding domain"/>
    <property type="match status" value="1"/>
</dbReference>
<evidence type="ECO:0000256" key="4">
    <source>
        <dbReference type="RuleBase" id="RU003894"/>
    </source>
</evidence>